<dbReference type="AlphaFoldDB" id="A0A517VS84"/>
<reference evidence="2 3" key="1">
    <citation type="submission" date="2019-03" db="EMBL/GenBank/DDBJ databases">
        <title>Deep-cultivation of Planctomycetes and their phenomic and genomic characterization uncovers novel biology.</title>
        <authorList>
            <person name="Wiegand S."/>
            <person name="Jogler M."/>
            <person name="Boedeker C."/>
            <person name="Pinto D."/>
            <person name="Vollmers J."/>
            <person name="Rivas-Marin E."/>
            <person name="Kohn T."/>
            <person name="Peeters S.H."/>
            <person name="Heuer A."/>
            <person name="Rast P."/>
            <person name="Oberbeckmann S."/>
            <person name="Bunk B."/>
            <person name="Jeske O."/>
            <person name="Meyerdierks A."/>
            <person name="Storesund J.E."/>
            <person name="Kallscheuer N."/>
            <person name="Luecker S."/>
            <person name="Lage O.M."/>
            <person name="Pohl T."/>
            <person name="Merkel B.J."/>
            <person name="Hornburger P."/>
            <person name="Mueller R.-W."/>
            <person name="Bruemmer F."/>
            <person name="Labrenz M."/>
            <person name="Spormann A.M."/>
            <person name="Op den Camp H."/>
            <person name="Overmann J."/>
            <person name="Amann R."/>
            <person name="Jetten M.S.M."/>
            <person name="Mascher T."/>
            <person name="Medema M.H."/>
            <person name="Devos D.P."/>
            <person name="Kaster A.-K."/>
            <person name="Ovreas L."/>
            <person name="Rohde M."/>
            <person name="Galperin M.Y."/>
            <person name="Jogler C."/>
        </authorList>
    </citation>
    <scope>NUCLEOTIDE SEQUENCE [LARGE SCALE GENOMIC DNA]</scope>
    <source>
        <strain evidence="2 3">V144</strain>
    </source>
</reference>
<protein>
    <recommendedName>
        <fullName evidence="4">Carboxypeptidase regulatory-like domain-containing protein</fullName>
    </recommendedName>
</protein>
<dbReference type="Proteomes" id="UP000318704">
    <property type="component" value="Chromosome"/>
</dbReference>
<feature type="region of interest" description="Disordered" evidence="1">
    <location>
        <begin position="92"/>
        <end position="115"/>
    </location>
</feature>
<evidence type="ECO:0000313" key="3">
    <source>
        <dbReference type="Proteomes" id="UP000318704"/>
    </source>
</evidence>
<dbReference type="PROSITE" id="PS51257">
    <property type="entry name" value="PROKAR_LIPOPROTEIN"/>
    <property type="match status" value="1"/>
</dbReference>
<organism evidence="2 3">
    <name type="scientific">Gimesia aquarii</name>
    <dbReference type="NCBI Taxonomy" id="2527964"/>
    <lineage>
        <taxon>Bacteria</taxon>
        <taxon>Pseudomonadati</taxon>
        <taxon>Planctomycetota</taxon>
        <taxon>Planctomycetia</taxon>
        <taxon>Planctomycetales</taxon>
        <taxon>Planctomycetaceae</taxon>
        <taxon>Gimesia</taxon>
    </lineage>
</organism>
<evidence type="ECO:0008006" key="4">
    <source>
        <dbReference type="Google" id="ProtNLM"/>
    </source>
</evidence>
<accession>A0A517VS84</accession>
<gene>
    <name evidence="2" type="ORF">V144x_13230</name>
</gene>
<dbReference type="EMBL" id="CP037920">
    <property type="protein sequence ID" value="QDT95875.1"/>
    <property type="molecule type" value="Genomic_DNA"/>
</dbReference>
<dbReference type="KEGG" id="gaw:V144x_13230"/>
<sequence length="143" mass="15254">MKEIAMRKYGILVVLMCVSVISSGCGSSGPEFKTGTLTGTAKIGDRPFDVDAVLMFLDSASGQAYTAPVAADGKFSVGEEVRVGTYTVYLAPKPQAPDDPEMQPTGVKMDTSMPDKYWNEATSDLKVTVSEGENNPTVVFEKS</sequence>
<evidence type="ECO:0000313" key="2">
    <source>
        <dbReference type="EMBL" id="QDT95875.1"/>
    </source>
</evidence>
<proteinExistence type="predicted"/>
<evidence type="ECO:0000256" key="1">
    <source>
        <dbReference type="SAM" id="MobiDB-lite"/>
    </source>
</evidence>
<name>A0A517VS84_9PLAN</name>
<dbReference type="Gene3D" id="2.60.40.1120">
    <property type="entry name" value="Carboxypeptidase-like, regulatory domain"/>
    <property type="match status" value="1"/>
</dbReference>